<name>Q2SH90_HAHCH</name>
<dbReference type="AlphaFoldDB" id="Q2SH90"/>
<evidence type="ECO:0000259" key="1">
    <source>
        <dbReference type="Pfam" id="PF10099"/>
    </source>
</evidence>
<dbReference type="GO" id="GO:0016989">
    <property type="term" value="F:sigma factor antagonist activity"/>
    <property type="evidence" value="ECO:0007669"/>
    <property type="project" value="TreeGrafter"/>
</dbReference>
<dbReference type="InterPro" id="IPR018764">
    <property type="entry name" value="RskA_C"/>
</dbReference>
<dbReference type="Pfam" id="PF10099">
    <property type="entry name" value="RskA_C"/>
    <property type="match status" value="1"/>
</dbReference>
<evidence type="ECO:0000313" key="2">
    <source>
        <dbReference type="EMBL" id="ABC29984.1"/>
    </source>
</evidence>
<reference evidence="2 3" key="1">
    <citation type="journal article" date="2005" name="Nucleic Acids Res.">
        <title>Genomic blueprint of Hahella chejuensis, a marine microbe producing an algicidal agent.</title>
        <authorList>
            <person name="Jeong H."/>
            <person name="Yim J.H."/>
            <person name="Lee C."/>
            <person name="Choi S.-H."/>
            <person name="Park Y.K."/>
            <person name="Yoon S.H."/>
            <person name="Hur C.-G."/>
            <person name="Kang H.-Y."/>
            <person name="Kim D."/>
            <person name="Lee H.H."/>
            <person name="Park K.H."/>
            <person name="Park S.-H."/>
            <person name="Park H.-S."/>
            <person name="Lee H.K."/>
            <person name="Oh T.K."/>
            <person name="Kim J.F."/>
        </authorList>
    </citation>
    <scope>NUCLEOTIDE SEQUENCE [LARGE SCALE GENOMIC DNA]</scope>
    <source>
        <strain evidence="2 3">KCTC 2396</strain>
    </source>
</reference>
<keyword evidence="3" id="KW-1185">Reference proteome</keyword>
<gene>
    <name evidence="2" type="ordered locus">HCH_03223</name>
</gene>
<dbReference type="GO" id="GO:0006417">
    <property type="term" value="P:regulation of translation"/>
    <property type="evidence" value="ECO:0007669"/>
    <property type="project" value="TreeGrafter"/>
</dbReference>
<sequence>MPRPLRYKNPELLDRLASNYVIGALRGKARKRFEAIMREDESVARRVRQWEEKFQPLHENTSPVAPKTATWNAISARINDAPSQLMEKLLRKLSFYKYLSAATLSLALCLALYPLLSGTEQIHPGQASLAPSVNYVAVMENADEQAVMVVTVDKTARLLSLNIVEKPVIGQNATLQLWAVSRDDNTVSSLGTIELMGQTQRGLSQQEWGLIQSAEHLLVSIEEPGGSATGEPSAQLLAKGLCVKVAGWQS</sequence>
<dbReference type="STRING" id="349521.HCH_03223"/>
<dbReference type="EMBL" id="CP000155">
    <property type="protein sequence ID" value="ABC29984.1"/>
    <property type="molecule type" value="Genomic_DNA"/>
</dbReference>
<dbReference type="eggNOG" id="COG5343">
    <property type="taxonomic scope" value="Bacteria"/>
</dbReference>
<feature type="domain" description="Anti-sigma K factor RskA C-terminal" evidence="1">
    <location>
        <begin position="100"/>
        <end position="233"/>
    </location>
</feature>
<dbReference type="PANTHER" id="PTHR37461:SF1">
    <property type="entry name" value="ANTI-SIGMA-K FACTOR RSKA"/>
    <property type="match status" value="1"/>
</dbReference>
<evidence type="ECO:0000313" key="3">
    <source>
        <dbReference type="Proteomes" id="UP000000238"/>
    </source>
</evidence>
<protein>
    <submittedName>
        <fullName evidence="2">Uncharacterized protein conserved in bacteria</fullName>
    </submittedName>
</protein>
<organism evidence="2 3">
    <name type="scientific">Hahella chejuensis (strain KCTC 2396)</name>
    <dbReference type="NCBI Taxonomy" id="349521"/>
    <lineage>
        <taxon>Bacteria</taxon>
        <taxon>Pseudomonadati</taxon>
        <taxon>Pseudomonadota</taxon>
        <taxon>Gammaproteobacteria</taxon>
        <taxon>Oceanospirillales</taxon>
        <taxon>Hahellaceae</taxon>
        <taxon>Hahella</taxon>
    </lineage>
</organism>
<dbReference type="InterPro" id="IPR051474">
    <property type="entry name" value="Anti-sigma-K/W_factor"/>
</dbReference>
<dbReference type="HOGENOM" id="CLU_075065_0_0_6"/>
<dbReference type="KEGG" id="hch:HCH_03223"/>
<dbReference type="Proteomes" id="UP000000238">
    <property type="component" value="Chromosome"/>
</dbReference>
<proteinExistence type="predicted"/>
<dbReference type="PANTHER" id="PTHR37461">
    <property type="entry name" value="ANTI-SIGMA-K FACTOR RSKA"/>
    <property type="match status" value="1"/>
</dbReference>
<dbReference type="GO" id="GO:0005886">
    <property type="term" value="C:plasma membrane"/>
    <property type="evidence" value="ECO:0007669"/>
    <property type="project" value="InterPro"/>
</dbReference>
<accession>Q2SH90</accession>
<dbReference type="RefSeq" id="WP_011397053.1">
    <property type="nucleotide sequence ID" value="NC_007645.1"/>
</dbReference>
<dbReference type="OrthoDB" id="5298046at2"/>